<reference evidence="2" key="1">
    <citation type="journal article" date="2019" name="Int. J. Syst. Evol. Microbiol.">
        <title>The Global Catalogue of Microorganisms (GCM) 10K type strain sequencing project: providing services to taxonomists for standard genome sequencing and annotation.</title>
        <authorList>
            <consortium name="The Broad Institute Genomics Platform"/>
            <consortium name="The Broad Institute Genome Sequencing Center for Infectious Disease"/>
            <person name="Wu L."/>
            <person name="Ma J."/>
        </authorList>
    </citation>
    <scope>NUCLEOTIDE SEQUENCE [LARGE SCALE GENOMIC DNA]</scope>
    <source>
        <strain evidence="2">CGMCC 1.15277</strain>
    </source>
</reference>
<accession>A0ABW1X1I2</accession>
<dbReference type="RefSeq" id="WP_343884718.1">
    <property type="nucleotide sequence ID" value="NZ_BAAAKI010000003.1"/>
</dbReference>
<gene>
    <name evidence="1" type="ORF">ACFP57_08870</name>
</gene>
<dbReference type="Proteomes" id="UP001596266">
    <property type="component" value="Unassembled WGS sequence"/>
</dbReference>
<organism evidence="1 2">
    <name type="scientific">Luteococcus sanguinis</name>
    <dbReference type="NCBI Taxonomy" id="174038"/>
    <lineage>
        <taxon>Bacteria</taxon>
        <taxon>Bacillati</taxon>
        <taxon>Actinomycetota</taxon>
        <taxon>Actinomycetes</taxon>
        <taxon>Propionibacteriales</taxon>
        <taxon>Propionibacteriaceae</taxon>
        <taxon>Luteococcus</taxon>
    </lineage>
</organism>
<evidence type="ECO:0000313" key="2">
    <source>
        <dbReference type="Proteomes" id="UP001596266"/>
    </source>
</evidence>
<comment type="caution">
    <text evidence="1">The sequence shown here is derived from an EMBL/GenBank/DDBJ whole genome shotgun (WGS) entry which is preliminary data.</text>
</comment>
<name>A0ABW1X1I2_9ACTN</name>
<sequence length="68" mass="7235">MRLYLSSHQLGGQPQHLTPWSAGSGGVGLVLDSLDEIIGRLRPRGVKRRWVRAGAALGVEGDTSEVIG</sequence>
<protein>
    <submittedName>
        <fullName evidence="1">Uncharacterized protein</fullName>
    </submittedName>
</protein>
<evidence type="ECO:0000313" key="1">
    <source>
        <dbReference type="EMBL" id="MFC6397087.1"/>
    </source>
</evidence>
<keyword evidence="2" id="KW-1185">Reference proteome</keyword>
<proteinExistence type="predicted"/>
<dbReference type="EMBL" id="JBHSUA010000018">
    <property type="protein sequence ID" value="MFC6397087.1"/>
    <property type="molecule type" value="Genomic_DNA"/>
</dbReference>